<dbReference type="Proteomes" id="UP001162164">
    <property type="component" value="Unassembled WGS sequence"/>
</dbReference>
<dbReference type="PANTHER" id="PTHR13028">
    <property type="entry name" value="RRNA PROCESSING PROTEIN EBNA1-BINDING PROTEIN-RELATED"/>
    <property type="match status" value="1"/>
</dbReference>
<evidence type="ECO:0000256" key="5">
    <source>
        <dbReference type="ARBA" id="ARBA00023054"/>
    </source>
</evidence>
<feature type="compositionally biased region" description="Basic and acidic residues" evidence="7">
    <location>
        <begin position="1"/>
        <end position="11"/>
    </location>
</feature>
<evidence type="ECO:0000256" key="6">
    <source>
        <dbReference type="ARBA" id="ARBA00023242"/>
    </source>
</evidence>
<keyword evidence="6" id="KW-0539">Nucleus</keyword>
<dbReference type="EMBL" id="JAPWTJ010000714">
    <property type="protein sequence ID" value="KAJ8976183.1"/>
    <property type="molecule type" value="Genomic_DNA"/>
</dbReference>
<dbReference type="Pfam" id="PF05890">
    <property type="entry name" value="Ebp2"/>
    <property type="match status" value="1"/>
</dbReference>
<dbReference type="PANTHER" id="PTHR13028:SF0">
    <property type="entry name" value="RRNA-PROCESSING PROTEIN EBP2-RELATED"/>
    <property type="match status" value="1"/>
</dbReference>
<evidence type="ECO:0000256" key="3">
    <source>
        <dbReference type="ARBA" id="ARBA00007336"/>
    </source>
</evidence>
<gene>
    <name evidence="8" type="ORF">NQ317_002232</name>
</gene>
<organism evidence="8 9">
    <name type="scientific">Molorchus minor</name>
    <dbReference type="NCBI Taxonomy" id="1323400"/>
    <lineage>
        <taxon>Eukaryota</taxon>
        <taxon>Metazoa</taxon>
        <taxon>Ecdysozoa</taxon>
        <taxon>Arthropoda</taxon>
        <taxon>Hexapoda</taxon>
        <taxon>Insecta</taxon>
        <taxon>Pterygota</taxon>
        <taxon>Neoptera</taxon>
        <taxon>Endopterygota</taxon>
        <taxon>Coleoptera</taxon>
        <taxon>Polyphaga</taxon>
        <taxon>Cucujiformia</taxon>
        <taxon>Chrysomeloidea</taxon>
        <taxon>Cerambycidae</taxon>
        <taxon>Lamiinae</taxon>
        <taxon>Monochamini</taxon>
        <taxon>Molorchus</taxon>
    </lineage>
</organism>
<comment type="function">
    <text evidence="1">Required for the processing of the 27S pre-rRNA.</text>
</comment>
<feature type="region of interest" description="Disordered" evidence="7">
    <location>
        <begin position="1"/>
        <end position="27"/>
    </location>
</feature>
<evidence type="ECO:0000313" key="8">
    <source>
        <dbReference type="EMBL" id="KAJ8976183.1"/>
    </source>
</evidence>
<protein>
    <submittedName>
        <fullName evidence="8">Uncharacterized protein</fullName>
    </submittedName>
</protein>
<name>A0ABQ9JDZ0_9CUCU</name>
<comment type="subcellular location">
    <subcellularLocation>
        <location evidence="2">Nucleus</location>
        <location evidence="2">Nucleolus</location>
    </subcellularLocation>
</comment>
<comment type="similarity">
    <text evidence="3">Belongs to the EBP2 family.</text>
</comment>
<dbReference type="InterPro" id="IPR008610">
    <property type="entry name" value="Ebp2"/>
</dbReference>
<evidence type="ECO:0000256" key="2">
    <source>
        <dbReference type="ARBA" id="ARBA00004604"/>
    </source>
</evidence>
<keyword evidence="4" id="KW-0690">Ribosome biogenesis</keyword>
<keyword evidence="9" id="KW-1185">Reference proteome</keyword>
<sequence>MPSLEQQRENQQKNNKKLPQFMPADDPVLNDFKRESMFYRQAQNAAIESISKLKEMKLPTKRPDDYFAEMAKTDEHMQKIRENLMKKTRTKKEK</sequence>
<evidence type="ECO:0000313" key="9">
    <source>
        <dbReference type="Proteomes" id="UP001162164"/>
    </source>
</evidence>
<accession>A0ABQ9JDZ0</accession>
<comment type="caution">
    <text evidence="8">The sequence shown here is derived from an EMBL/GenBank/DDBJ whole genome shotgun (WGS) entry which is preliminary data.</text>
</comment>
<evidence type="ECO:0000256" key="1">
    <source>
        <dbReference type="ARBA" id="ARBA00003387"/>
    </source>
</evidence>
<evidence type="ECO:0000256" key="7">
    <source>
        <dbReference type="SAM" id="MobiDB-lite"/>
    </source>
</evidence>
<evidence type="ECO:0000256" key="4">
    <source>
        <dbReference type="ARBA" id="ARBA00022517"/>
    </source>
</evidence>
<keyword evidence="5" id="KW-0175">Coiled coil</keyword>
<reference evidence="8" key="1">
    <citation type="journal article" date="2023" name="Insect Mol. Biol.">
        <title>Genome sequencing provides insights into the evolution of gene families encoding plant cell wall-degrading enzymes in longhorned beetles.</title>
        <authorList>
            <person name="Shin N.R."/>
            <person name="Okamura Y."/>
            <person name="Kirsch R."/>
            <person name="Pauchet Y."/>
        </authorList>
    </citation>
    <scope>NUCLEOTIDE SEQUENCE</scope>
    <source>
        <strain evidence="8">MMC_N1</strain>
    </source>
</reference>
<proteinExistence type="inferred from homology"/>